<dbReference type="EnsemblMetazoa" id="XM_019913562.1">
    <property type="protein sequence ID" value="XP_019769121.1"/>
    <property type="gene ID" value="LOC109543727"/>
</dbReference>
<dbReference type="Pfam" id="PF13181">
    <property type="entry name" value="TPR_8"/>
    <property type="match status" value="1"/>
</dbReference>
<evidence type="ECO:0000313" key="20">
    <source>
        <dbReference type="EnsemblMetazoa" id="XP_019769120.1"/>
    </source>
</evidence>
<dbReference type="SUPFAM" id="SSF48452">
    <property type="entry name" value="TPR-like"/>
    <property type="match status" value="1"/>
</dbReference>
<evidence type="ECO:0000256" key="11">
    <source>
        <dbReference type="ARBA" id="ARBA00022824"/>
    </source>
</evidence>
<keyword evidence="11" id="KW-0256">Endoplasmic reticulum</keyword>
<evidence type="ECO:0000256" key="18">
    <source>
        <dbReference type="SAM" id="Phobius"/>
    </source>
</evidence>
<feature type="region of interest" description="Disordered" evidence="17">
    <location>
        <begin position="692"/>
        <end position="719"/>
    </location>
</feature>
<dbReference type="EC" id="2.4.1.109" evidence="6"/>
<keyword evidence="8 18" id="KW-0812">Transmembrane</keyword>
<keyword evidence="7" id="KW-0808">Transferase</keyword>
<proteinExistence type="inferred from homology"/>
<dbReference type="PANTHER" id="PTHR44809">
    <property type="match status" value="1"/>
</dbReference>
<dbReference type="PROSITE" id="PS50005">
    <property type="entry name" value="TPR"/>
    <property type="match status" value="1"/>
</dbReference>
<evidence type="ECO:0000256" key="14">
    <source>
        <dbReference type="ARBA" id="ARBA00045085"/>
    </source>
</evidence>
<feature type="transmembrane region" description="Helical" evidence="18">
    <location>
        <begin position="193"/>
        <end position="217"/>
    </location>
</feature>
<dbReference type="Pfam" id="PF08409">
    <property type="entry name" value="TMTC_DUF1736"/>
    <property type="match status" value="1"/>
</dbReference>
<keyword evidence="10 16" id="KW-0802">TPR repeat</keyword>
<evidence type="ECO:0000256" key="12">
    <source>
        <dbReference type="ARBA" id="ARBA00022989"/>
    </source>
</evidence>
<evidence type="ECO:0000256" key="13">
    <source>
        <dbReference type="ARBA" id="ARBA00023136"/>
    </source>
</evidence>
<sequence length="757" mass="86488">MKKRHNFQQNNQAAPCCTESVKKSPSTWPIYSVVGTLAVACYLNGIGGEFVHDDIPAVALNRDVLALNPIKNVFENDFWGTPMADEDSHKSYRPLTVLTFRANYLCFGLTSAAFHLTNVALHAVACLLFTRVCLSIVGMQQPFATLAGLMFSVHPVHTEAVTGIVGRADVLACVFFLLSLLAYHGHSPEGRSYVWISIVMGAMSMMAKETGVTVFLINLGYDMYLQWPNIKKTIIELRWNQECLDFRCRVTKVLCSTVVILALRLAILQGSLPRFCEQDNPTAFHSSIYVRFLTFCYLAAFNLWLMLCPATLSHDWQMGSIPLVTTLGDSRNVATCFFLGLVFLLAIRSIIDFENMRHPPLVLGLLLLVLPFLPASNLFVTVGFVIAERVLYIPSLGSILLTVYGVQLLWTNYSRHRQTILGLVILILISSILRTIVRNKDWKSRETLLRAGLQTLPHNAKMHYNYANFLRDSSRHELARSHYYTALKLWPTYASAHNNLGTILKNNYEAEQHFLAAIKFASNHVNAHFNLGQLYRKTNKTTESEEMLTKCINLEPGFTPAYLELARLRGPNHRTISELLLKIVELNPHDPYYSSKFGEWLTKKGNHLRALKFYWTSLRIDATHQDSAVGVFRYYRKFGQQAQMFQMLTRWHNLLRKKGHSVKQNFYLQEWQLKSELRYKIKEYSTPLYTNHYSSGENSGPEVQRSGEKRSKWTLQKNKTTDKTFKEKMKLVRKKSSVQPQRALDFSKLALLTHCKS</sequence>
<dbReference type="Gene3D" id="1.25.40.10">
    <property type="entry name" value="Tetratricopeptide repeat domain"/>
    <property type="match status" value="1"/>
</dbReference>
<feature type="transmembrane region" description="Helical" evidence="18">
    <location>
        <begin position="160"/>
        <end position="181"/>
    </location>
</feature>
<dbReference type="InterPro" id="IPR011990">
    <property type="entry name" value="TPR-like_helical_dom_sf"/>
</dbReference>
<reference evidence="20" key="2">
    <citation type="submission" date="2024-08" db="UniProtKB">
        <authorList>
            <consortium name="EnsemblMetazoa"/>
        </authorList>
    </citation>
    <scope>IDENTIFICATION</scope>
</reference>
<evidence type="ECO:0000256" key="4">
    <source>
        <dbReference type="ARBA" id="ARBA00004922"/>
    </source>
</evidence>
<dbReference type="GO" id="GO:0004169">
    <property type="term" value="F:dolichyl-phosphate-mannose-protein mannosyltransferase activity"/>
    <property type="evidence" value="ECO:0007669"/>
    <property type="project" value="UniProtKB-EC"/>
</dbReference>
<evidence type="ECO:0000259" key="19">
    <source>
        <dbReference type="Pfam" id="PF08409"/>
    </source>
</evidence>
<comment type="pathway">
    <text evidence="4">Protein modification; protein glycosylation.</text>
</comment>
<dbReference type="InterPro" id="IPR019734">
    <property type="entry name" value="TPR_rpt"/>
</dbReference>
<evidence type="ECO:0000256" key="9">
    <source>
        <dbReference type="ARBA" id="ARBA00022737"/>
    </source>
</evidence>
<dbReference type="EnsemblMetazoa" id="XM_019913561.1">
    <property type="protein sequence ID" value="XP_019769120.1"/>
    <property type="gene ID" value="LOC109543727"/>
</dbReference>
<dbReference type="GO" id="GO:0005783">
    <property type="term" value="C:endoplasmic reticulum"/>
    <property type="evidence" value="ECO:0007669"/>
    <property type="project" value="UniProtKB-SubCell"/>
</dbReference>
<comment type="subcellular location">
    <subcellularLocation>
        <location evidence="3">Endoplasmic reticulum</location>
    </subcellularLocation>
    <subcellularLocation>
        <location evidence="2">Membrane</location>
        <topology evidence="2">Multi-pass membrane protein</topology>
    </subcellularLocation>
</comment>
<feature type="transmembrane region" description="Helical" evidence="18">
    <location>
        <begin position="332"/>
        <end position="351"/>
    </location>
</feature>
<comment type="function">
    <text evidence="1">Transfers mannosyl residues to the hydroxyl group of serine or threonine residues.</text>
</comment>
<evidence type="ECO:0000256" key="16">
    <source>
        <dbReference type="PROSITE-ProRule" id="PRU00339"/>
    </source>
</evidence>
<dbReference type="EnsemblMetazoa" id="XM_019913564.1">
    <property type="protein sequence ID" value="XP_019769123.1"/>
    <property type="gene ID" value="LOC109543727"/>
</dbReference>
<feature type="transmembrane region" description="Helical" evidence="18">
    <location>
        <begin position="420"/>
        <end position="437"/>
    </location>
</feature>
<comment type="similarity">
    <text evidence="5">Belongs to the TMTC family.</text>
</comment>
<dbReference type="EnsemblMetazoa" id="XM_019913563.1">
    <property type="protein sequence ID" value="XP_019769122.1"/>
    <property type="gene ID" value="LOC109543727"/>
</dbReference>
<evidence type="ECO:0000256" key="8">
    <source>
        <dbReference type="ARBA" id="ARBA00022692"/>
    </source>
</evidence>
<reference evidence="21" key="1">
    <citation type="journal article" date="2013" name="Genome Biol.">
        <title>Draft genome of the mountain pine beetle, Dendroctonus ponderosae Hopkins, a major forest pest.</title>
        <authorList>
            <person name="Keeling C.I."/>
            <person name="Yuen M.M."/>
            <person name="Liao N.Y."/>
            <person name="Docking T.R."/>
            <person name="Chan S.K."/>
            <person name="Taylor G.A."/>
            <person name="Palmquist D.L."/>
            <person name="Jackman S.D."/>
            <person name="Nguyen A."/>
            <person name="Li M."/>
            <person name="Henderson H."/>
            <person name="Janes J.K."/>
            <person name="Zhao Y."/>
            <person name="Pandoh P."/>
            <person name="Moore R."/>
            <person name="Sperling F.A."/>
            <person name="Huber D.P."/>
            <person name="Birol I."/>
            <person name="Jones S.J."/>
            <person name="Bohlmann J."/>
        </authorList>
    </citation>
    <scope>NUCLEOTIDE SEQUENCE</scope>
</reference>
<keyword evidence="13 18" id="KW-0472">Membrane</keyword>
<dbReference type="InterPro" id="IPR013618">
    <property type="entry name" value="TMTC_DUF1736"/>
</dbReference>
<dbReference type="InterPro" id="IPR052943">
    <property type="entry name" value="TMTC_O-mannosyl-trnsfr"/>
</dbReference>
<evidence type="ECO:0000256" key="5">
    <source>
        <dbReference type="ARBA" id="ARBA00007882"/>
    </source>
</evidence>
<feature type="transmembrane region" description="Helical" evidence="18">
    <location>
        <begin position="392"/>
        <end position="413"/>
    </location>
</feature>
<comment type="catalytic activity">
    <reaction evidence="15">
        <text>a di-trans,poly-cis-dolichyl beta-D-mannosyl phosphate + L-seryl-[protein] = 3-O-(alpha-D-mannosyl)-L-seryl-[protein] + a di-trans,poly-cis-dolichyl phosphate + H(+)</text>
        <dbReference type="Rhea" id="RHEA:17377"/>
        <dbReference type="Rhea" id="RHEA-COMP:9863"/>
        <dbReference type="Rhea" id="RHEA-COMP:13546"/>
        <dbReference type="Rhea" id="RHEA-COMP:19498"/>
        <dbReference type="Rhea" id="RHEA-COMP:19501"/>
        <dbReference type="ChEBI" id="CHEBI:15378"/>
        <dbReference type="ChEBI" id="CHEBI:29999"/>
        <dbReference type="ChEBI" id="CHEBI:57683"/>
        <dbReference type="ChEBI" id="CHEBI:58211"/>
        <dbReference type="ChEBI" id="CHEBI:137321"/>
        <dbReference type="EC" id="2.4.1.109"/>
    </reaction>
</comment>
<feature type="transmembrane region" description="Helical" evidence="18">
    <location>
        <begin position="363"/>
        <end position="386"/>
    </location>
</feature>
<evidence type="ECO:0000256" key="7">
    <source>
        <dbReference type="ARBA" id="ARBA00022679"/>
    </source>
</evidence>
<evidence type="ECO:0000256" key="3">
    <source>
        <dbReference type="ARBA" id="ARBA00004240"/>
    </source>
</evidence>
<dbReference type="PANTHER" id="PTHR44809:SF1">
    <property type="entry name" value="PROTEIN O-MANNOSYL-TRANSFERASE TMTC1"/>
    <property type="match status" value="1"/>
</dbReference>
<feature type="transmembrane region" description="Helical" evidence="18">
    <location>
        <begin position="288"/>
        <end position="312"/>
    </location>
</feature>
<evidence type="ECO:0000256" key="1">
    <source>
        <dbReference type="ARBA" id="ARBA00003582"/>
    </source>
</evidence>
<accession>A0AAR5Q7G3</accession>
<dbReference type="SMART" id="SM00028">
    <property type="entry name" value="TPR"/>
    <property type="match status" value="4"/>
</dbReference>
<dbReference type="GO" id="GO:0016020">
    <property type="term" value="C:membrane"/>
    <property type="evidence" value="ECO:0007669"/>
    <property type="project" value="UniProtKB-SubCell"/>
</dbReference>
<evidence type="ECO:0000256" key="15">
    <source>
        <dbReference type="ARBA" id="ARBA00045102"/>
    </source>
</evidence>
<evidence type="ECO:0000313" key="21">
    <source>
        <dbReference type="Proteomes" id="UP000019118"/>
    </source>
</evidence>
<evidence type="ECO:0000256" key="17">
    <source>
        <dbReference type="SAM" id="MobiDB-lite"/>
    </source>
</evidence>
<dbReference type="AlphaFoldDB" id="A0AAR5Q7G3"/>
<organism evidence="20 21">
    <name type="scientific">Dendroctonus ponderosae</name>
    <name type="common">Mountain pine beetle</name>
    <dbReference type="NCBI Taxonomy" id="77166"/>
    <lineage>
        <taxon>Eukaryota</taxon>
        <taxon>Metazoa</taxon>
        <taxon>Ecdysozoa</taxon>
        <taxon>Arthropoda</taxon>
        <taxon>Hexapoda</taxon>
        <taxon>Insecta</taxon>
        <taxon>Pterygota</taxon>
        <taxon>Neoptera</taxon>
        <taxon>Endopterygota</taxon>
        <taxon>Coleoptera</taxon>
        <taxon>Polyphaga</taxon>
        <taxon>Cucujiformia</taxon>
        <taxon>Curculionidae</taxon>
        <taxon>Scolytinae</taxon>
        <taxon>Dendroctonus</taxon>
    </lineage>
</organism>
<feature type="domain" description="DUF1736" evidence="19">
    <location>
        <begin position="270"/>
        <end position="342"/>
    </location>
</feature>
<evidence type="ECO:0000256" key="6">
    <source>
        <dbReference type="ARBA" id="ARBA00012839"/>
    </source>
</evidence>
<name>A0AAR5Q7G3_DENPD</name>
<feature type="repeat" description="TPR" evidence="16">
    <location>
        <begin position="525"/>
        <end position="558"/>
    </location>
</feature>
<comment type="catalytic activity">
    <reaction evidence="14">
        <text>a di-trans,poly-cis-dolichyl beta-D-mannosyl phosphate + L-threonyl-[protein] = 3-O-(alpha-D-mannosyl)-L-threonyl-[protein] + a di-trans,poly-cis-dolichyl phosphate + H(+)</text>
        <dbReference type="Rhea" id="RHEA:53396"/>
        <dbReference type="Rhea" id="RHEA-COMP:11060"/>
        <dbReference type="Rhea" id="RHEA-COMP:13547"/>
        <dbReference type="Rhea" id="RHEA-COMP:19498"/>
        <dbReference type="Rhea" id="RHEA-COMP:19501"/>
        <dbReference type="ChEBI" id="CHEBI:15378"/>
        <dbReference type="ChEBI" id="CHEBI:30013"/>
        <dbReference type="ChEBI" id="CHEBI:57683"/>
        <dbReference type="ChEBI" id="CHEBI:58211"/>
        <dbReference type="ChEBI" id="CHEBI:137323"/>
        <dbReference type="EC" id="2.4.1.109"/>
    </reaction>
</comment>
<keyword evidence="21" id="KW-1185">Reference proteome</keyword>
<protein>
    <recommendedName>
        <fullName evidence="6">dolichyl-phosphate-mannose--protein mannosyltransferase</fullName>
        <ecNumber evidence="6">2.4.1.109</ecNumber>
    </recommendedName>
</protein>
<keyword evidence="12 18" id="KW-1133">Transmembrane helix</keyword>
<evidence type="ECO:0000256" key="2">
    <source>
        <dbReference type="ARBA" id="ARBA00004141"/>
    </source>
</evidence>
<keyword evidence="9" id="KW-0677">Repeat</keyword>
<evidence type="ECO:0000256" key="10">
    <source>
        <dbReference type="ARBA" id="ARBA00022803"/>
    </source>
</evidence>
<dbReference type="Proteomes" id="UP000019118">
    <property type="component" value="Unassembled WGS sequence"/>
</dbReference>